<gene>
    <name evidence="1" type="ORF">D9757_014190</name>
</gene>
<evidence type="ECO:0000313" key="1">
    <source>
        <dbReference type="EMBL" id="KAF5343700.1"/>
    </source>
</evidence>
<accession>A0A8H5CL31</accession>
<dbReference type="EMBL" id="JAACJN010000439">
    <property type="protein sequence ID" value="KAF5343700.1"/>
    <property type="molecule type" value="Genomic_DNA"/>
</dbReference>
<sequence>MPLSKMVYQAFDSYLNSDTYPTFYITTFRVFHIPVYYESRREPFIAFAVHVLWRRGNIAGPPGAITLSLDAFIFVLSSWFSKGNGTVSGKTMVMSELISLPWKERLGGEWGKTTEGQIAGDGILGSLDVIV</sequence>
<dbReference type="Proteomes" id="UP000518752">
    <property type="component" value="Unassembled WGS sequence"/>
</dbReference>
<name>A0A8H5CL31_9AGAR</name>
<keyword evidence="2" id="KW-1185">Reference proteome</keyword>
<reference evidence="1 2" key="1">
    <citation type="journal article" date="2020" name="ISME J.">
        <title>Uncovering the hidden diversity of litter-decomposition mechanisms in mushroom-forming fungi.</title>
        <authorList>
            <person name="Floudas D."/>
            <person name="Bentzer J."/>
            <person name="Ahren D."/>
            <person name="Johansson T."/>
            <person name="Persson P."/>
            <person name="Tunlid A."/>
        </authorList>
    </citation>
    <scope>NUCLEOTIDE SEQUENCE [LARGE SCALE GENOMIC DNA]</scope>
    <source>
        <strain evidence="1 2">CBS 406.79</strain>
    </source>
</reference>
<organism evidence="1 2">
    <name type="scientific">Collybiopsis confluens</name>
    <dbReference type="NCBI Taxonomy" id="2823264"/>
    <lineage>
        <taxon>Eukaryota</taxon>
        <taxon>Fungi</taxon>
        <taxon>Dikarya</taxon>
        <taxon>Basidiomycota</taxon>
        <taxon>Agaricomycotina</taxon>
        <taxon>Agaricomycetes</taxon>
        <taxon>Agaricomycetidae</taxon>
        <taxon>Agaricales</taxon>
        <taxon>Marasmiineae</taxon>
        <taxon>Omphalotaceae</taxon>
        <taxon>Collybiopsis</taxon>
    </lineage>
</organism>
<proteinExistence type="predicted"/>
<protein>
    <submittedName>
        <fullName evidence="1">Uncharacterized protein</fullName>
    </submittedName>
</protein>
<evidence type="ECO:0000313" key="2">
    <source>
        <dbReference type="Proteomes" id="UP000518752"/>
    </source>
</evidence>
<dbReference type="AlphaFoldDB" id="A0A8H5CL31"/>
<comment type="caution">
    <text evidence="1">The sequence shown here is derived from an EMBL/GenBank/DDBJ whole genome shotgun (WGS) entry which is preliminary data.</text>
</comment>